<dbReference type="EMBL" id="MN740970">
    <property type="protein sequence ID" value="QHU20629.1"/>
    <property type="molecule type" value="Genomic_DNA"/>
</dbReference>
<feature type="transmembrane region" description="Helical" evidence="1">
    <location>
        <begin position="62"/>
        <end position="82"/>
    </location>
</feature>
<keyword evidence="1" id="KW-0812">Transmembrane</keyword>
<feature type="transmembrane region" description="Helical" evidence="1">
    <location>
        <begin position="94"/>
        <end position="114"/>
    </location>
</feature>
<protein>
    <submittedName>
        <fullName evidence="2">Uncharacterized protein</fullName>
    </submittedName>
</protein>
<accession>A0A6C0KSP3</accession>
<organism evidence="2">
    <name type="scientific">viral metagenome</name>
    <dbReference type="NCBI Taxonomy" id="1070528"/>
    <lineage>
        <taxon>unclassified sequences</taxon>
        <taxon>metagenomes</taxon>
        <taxon>organismal metagenomes</taxon>
    </lineage>
</organism>
<feature type="transmembrane region" description="Helical" evidence="1">
    <location>
        <begin position="31"/>
        <end position="50"/>
    </location>
</feature>
<sequence length="119" mass="13715">MDSHFVLAIFHLIIIVPFLLFIGFKRADTPHWVYMSVFAIGMIILLYHSFRLFTRLRANSSNAWINAIHVLLVAPLLLYIGYHKKETPRSAYELLLLLAFGAGGYHLFSLVKMLEAHEE</sequence>
<reference evidence="2" key="1">
    <citation type="journal article" date="2020" name="Nature">
        <title>Giant virus diversity and host interactions through global metagenomics.</title>
        <authorList>
            <person name="Schulz F."/>
            <person name="Roux S."/>
            <person name="Paez-Espino D."/>
            <person name="Jungbluth S."/>
            <person name="Walsh D.A."/>
            <person name="Denef V.J."/>
            <person name="McMahon K.D."/>
            <person name="Konstantinidis K.T."/>
            <person name="Eloe-Fadrosh E.A."/>
            <person name="Kyrpides N.C."/>
            <person name="Woyke T."/>
        </authorList>
    </citation>
    <scope>NUCLEOTIDE SEQUENCE</scope>
    <source>
        <strain evidence="2">GVMAG-S-3300013093-109</strain>
    </source>
</reference>
<keyword evidence="1" id="KW-1133">Transmembrane helix</keyword>
<feature type="transmembrane region" description="Helical" evidence="1">
    <location>
        <begin position="6"/>
        <end position="24"/>
    </location>
</feature>
<evidence type="ECO:0000313" key="2">
    <source>
        <dbReference type="EMBL" id="QHU20629.1"/>
    </source>
</evidence>
<keyword evidence="1" id="KW-0472">Membrane</keyword>
<dbReference type="AlphaFoldDB" id="A0A6C0KSP3"/>
<name>A0A6C0KSP3_9ZZZZ</name>
<evidence type="ECO:0000256" key="1">
    <source>
        <dbReference type="SAM" id="Phobius"/>
    </source>
</evidence>
<proteinExistence type="predicted"/>